<protein>
    <recommendedName>
        <fullName evidence="3">Histone-lysine N-methyltransferase SETMAR</fullName>
    </recommendedName>
</protein>
<organism evidence="1 2">
    <name type="scientific">Habropoda laboriosa</name>
    <dbReference type="NCBI Taxonomy" id="597456"/>
    <lineage>
        <taxon>Eukaryota</taxon>
        <taxon>Metazoa</taxon>
        <taxon>Ecdysozoa</taxon>
        <taxon>Arthropoda</taxon>
        <taxon>Hexapoda</taxon>
        <taxon>Insecta</taxon>
        <taxon>Pterygota</taxon>
        <taxon>Neoptera</taxon>
        <taxon>Endopterygota</taxon>
        <taxon>Hymenoptera</taxon>
        <taxon>Apocrita</taxon>
        <taxon>Aculeata</taxon>
        <taxon>Apoidea</taxon>
        <taxon>Anthophila</taxon>
        <taxon>Apidae</taxon>
        <taxon>Habropoda</taxon>
    </lineage>
</organism>
<feature type="non-terminal residue" evidence="1">
    <location>
        <position position="1"/>
    </location>
</feature>
<evidence type="ECO:0000313" key="1">
    <source>
        <dbReference type="EMBL" id="KOC69866.1"/>
    </source>
</evidence>
<evidence type="ECO:0000313" key="2">
    <source>
        <dbReference type="Proteomes" id="UP000053825"/>
    </source>
</evidence>
<name>A0A0L7RGP8_9HYME</name>
<accession>A0A0L7RGP8</accession>
<dbReference type="AlphaFoldDB" id="A0A0L7RGP8"/>
<evidence type="ECO:0008006" key="3">
    <source>
        <dbReference type="Google" id="ProtNLM"/>
    </source>
</evidence>
<proteinExistence type="predicted"/>
<keyword evidence="2" id="KW-1185">Reference proteome</keyword>
<sequence>HLFRSTQYTVKEQHFKNLNKERNLVDNYLAYKQPAFFHCGIQLLLEKWKKIIQGGGHYFN</sequence>
<gene>
    <name evidence="1" type="ORF">WH47_07076</name>
</gene>
<reference evidence="1 2" key="1">
    <citation type="submission" date="2015-07" db="EMBL/GenBank/DDBJ databases">
        <title>The genome of Habropoda laboriosa.</title>
        <authorList>
            <person name="Pan H."/>
            <person name="Kapheim K."/>
        </authorList>
    </citation>
    <scope>NUCLEOTIDE SEQUENCE [LARGE SCALE GENOMIC DNA]</scope>
    <source>
        <strain evidence="1">0110345459</strain>
    </source>
</reference>
<dbReference type="EMBL" id="KQ414598">
    <property type="protein sequence ID" value="KOC69866.1"/>
    <property type="molecule type" value="Genomic_DNA"/>
</dbReference>
<dbReference type="Proteomes" id="UP000053825">
    <property type="component" value="Unassembled WGS sequence"/>
</dbReference>